<keyword evidence="1" id="KW-0732">Signal</keyword>
<name>A0A9W6GX16_9HYPH</name>
<evidence type="ECO:0000313" key="2">
    <source>
        <dbReference type="EMBL" id="GLI94648.1"/>
    </source>
</evidence>
<evidence type="ECO:0008006" key="4">
    <source>
        <dbReference type="Google" id="ProtNLM"/>
    </source>
</evidence>
<gene>
    <name evidence="2" type="ORF">LMG27198_36400</name>
</gene>
<sequence>MRKIIAALALAGALTPSVSQAQVNIDMAKITCGEVLAMPADDQADFAAFMSGFFAQRAGRTFIDMSLFQKNTASVLDWCKSNKNESVMVGLERATGTK</sequence>
<evidence type="ECO:0000256" key="1">
    <source>
        <dbReference type="SAM" id="SignalP"/>
    </source>
</evidence>
<dbReference type="InterPro" id="IPR010486">
    <property type="entry name" value="HNS-dep_expression_A/B"/>
</dbReference>
<feature type="chain" id="PRO_5040863488" description="Acid stress chaperone HdeB" evidence="1">
    <location>
        <begin position="22"/>
        <end position="98"/>
    </location>
</feature>
<reference evidence="2" key="1">
    <citation type="journal article" date="2023" name="Int. J. Syst. Evol. Microbiol.">
        <title>Methylocystis iwaonis sp. nov., a type II methane-oxidizing bacterium from surface soil of a rice paddy field in Japan, and emended description of the genus Methylocystis (ex Whittenbury et al. 1970) Bowman et al. 1993.</title>
        <authorList>
            <person name="Kaise H."/>
            <person name="Sawadogo J.B."/>
            <person name="Alam M.S."/>
            <person name="Ueno C."/>
            <person name="Dianou D."/>
            <person name="Shinjo R."/>
            <person name="Asakawa S."/>
        </authorList>
    </citation>
    <scope>NUCLEOTIDE SEQUENCE</scope>
    <source>
        <strain evidence="2">LMG27198</strain>
    </source>
</reference>
<evidence type="ECO:0000313" key="3">
    <source>
        <dbReference type="Proteomes" id="UP001144323"/>
    </source>
</evidence>
<proteinExistence type="predicted"/>
<comment type="caution">
    <text evidence="2">The sequence shown here is derived from an EMBL/GenBank/DDBJ whole genome shotgun (WGS) entry which is preliminary data.</text>
</comment>
<accession>A0A9W6GX16</accession>
<feature type="signal peptide" evidence="1">
    <location>
        <begin position="1"/>
        <end position="21"/>
    </location>
</feature>
<keyword evidence="3" id="KW-1185">Reference proteome</keyword>
<dbReference type="RefSeq" id="WP_281804769.1">
    <property type="nucleotide sequence ID" value="NZ_BSEC01000001.1"/>
</dbReference>
<dbReference type="Proteomes" id="UP001144323">
    <property type="component" value="Unassembled WGS sequence"/>
</dbReference>
<organism evidence="2 3">
    <name type="scientific">Methylocystis echinoides</name>
    <dbReference type="NCBI Taxonomy" id="29468"/>
    <lineage>
        <taxon>Bacteria</taxon>
        <taxon>Pseudomonadati</taxon>
        <taxon>Pseudomonadota</taxon>
        <taxon>Alphaproteobacteria</taxon>
        <taxon>Hyphomicrobiales</taxon>
        <taxon>Methylocystaceae</taxon>
        <taxon>Methylocystis</taxon>
    </lineage>
</organism>
<protein>
    <recommendedName>
        <fullName evidence="4">Acid stress chaperone HdeB</fullName>
    </recommendedName>
</protein>
<dbReference type="EMBL" id="BSEC01000001">
    <property type="protein sequence ID" value="GLI94648.1"/>
    <property type="molecule type" value="Genomic_DNA"/>
</dbReference>
<dbReference type="AlphaFoldDB" id="A0A9W6GX16"/>
<dbReference type="Pfam" id="PF06411">
    <property type="entry name" value="HdeA"/>
    <property type="match status" value="1"/>
</dbReference>